<evidence type="ECO:0000259" key="1">
    <source>
        <dbReference type="Pfam" id="PF00561"/>
    </source>
</evidence>
<dbReference type="AlphaFoldDB" id="A0A8K0MWL4"/>
<name>A0A8K0MWL4_COCNU</name>
<organism evidence="2 3">
    <name type="scientific">Cocos nucifera</name>
    <name type="common">Coconut palm</name>
    <dbReference type="NCBI Taxonomy" id="13894"/>
    <lineage>
        <taxon>Eukaryota</taxon>
        <taxon>Viridiplantae</taxon>
        <taxon>Streptophyta</taxon>
        <taxon>Embryophyta</taxon>
        <taxon>Tracheophyta</taxon>
        <taxon>Spermatophyta</taxon>
        <taxon>Magnoliopsida</taxon>
        <taxon>Liliopsida</taxon>
        <taxon>Arecaceae</taxon>
        <taxon>Arecoideae</taxon>
        <taxon>Cocoseae</taxon>
        <taxon>Attaleinae</taxon>
        <taxon>Cocos</taxon>
    </lineage>
</organism>
<accession>A0A8K0MWL4</accession>
<dbReference type="Pfam" id="PF00561">
    <property type="entry name" value="Abhydrolase_1"/>
    <property type="match status" value="1"/>
</dbReference>
<protein>
    <submittedName>
        <fullName evidence="2">Putative Monoacylglycerol lipase abhd6-B</fullName>
    </submittedName>
</protein>
<dbReference type="PANTHER" id="PTHR43139:SF59">
    <property type="entry name" value="ALPHA_BETA-HYDROLASES SUPERFAMILY PROTEIN"/>
    <property type="match status" value="1"/>
</dbReference>
<dbReference type="InterPro" id="IPR029058">
    <property type="entry name" value="AB_hydrolase_fold"/>
</dbReference>
<feature type="domain" description="AB hydrolase-1" evidence="1">
    <location>
        <begin position="180"/>
        <end position="242"/>
    </location>
</feature>
<comment type="caution">
    <text evidence="2">The sequence shown here is derived from an EMBL/GenBank/DDBJ whole genome shotgun (WGS) entry which is preliminary data.</text>
</comment>
<evidence type="ECO:0000313" key="3">
    <source>
        <dbReference type="Proteomes" id="UP000797356"/>
    </source>
</evidence>
<dbReference type="InterPro" id="IPR000073">
    <property type="entry name" value="AB_hydrolase_1"/>
</dbReference>
<dbReference type="Gene3D" id="3.40.50.1820">
    <property type="entry name" value="alpha/beta hydrolase"/>
    <property type="match status" value="1"/>
</dbReference>
<reference evidence="2" key="2">
    <citation type="submission" date="2019-07" db="EMBL/GenBank/DDBJ databases">
        <authorList>
            <person name="Yang Y."/>
            <person name="Bocs S."/>
            <person name="Baudouin L."/>
        </authorList>
    </citation>
    <scope>NUCLEOTIDE SEQUENCE</scope>
    <source>
        <tissue evidence="2">Spear leaf of Hainan Tall coconut</tissue>
    </source>
</reference>
<dbReference type="OrthoDB" id="408373at2759"/>
<dbReference type="SUPFAM" id="SSF53474">
    <property type="entry name" value="alpha/beta-Hydrolases"/>
    <property type="match status" value="1"/>
</dbReference>
<dbReference type="InterPro" id="IPR052370">
    <property type="entry name" value="Meta-cleavage_hydrolase"/>
</dbReference>
<sequence>MMTRCLSFTALRDRCYDRTFFAAGLRPTDTVLGDGATVHLWAPRSPNPARPPLLLEKSEASEWLLSSPPNPEIQRSFRHPPEPVNGGARIRFNLQSEDEMKRPLLKNSPCRLASSSLAPRIQSGASDQRSDLRPSAGEMMTRCLSFTALRDRCYDRTFFAAGLRPTDTVLDYVTEKTELINTLIKDRKLSDLPKIMQPTLIIWGEQDKIFPLELGHRLQRHLQENSQLVVIKNAGHAVNLEKSKELCEHIKAFFLKFSPYSHKDQMFILSVFSVNIVDISFWVCMTMHTCGQSVTWLVTDCPFSCPYAYASVRAGFVKEYKAVAHKSRRISFVKTDCSSRRIAGSSMKSLMIFSAFSLSGSHTKIKSGGRLMVYIEWCRVNLIISRIYVMPSQFLLPLPFDTYRVCVGSPSHGIFSLLSSMSVTLGDVCLLASEFGHLLLHKRGEVIGNGFFTRQSSFDNMDSSFRRTTINDIMWSGDLGCEVQALCFEQQDVQAREIEDNR</sequence>
<dbReference type="EMBL" id="CM017873">
    <property type="protein sequence ID" value="KAG1330771.1"/>
    <property type="molecule type" value="Genomic_DNA"/>
</dbReference>
<gene>
    <name evidence="2" type="ORF">COCNU_02G007390</name>
</gene>
<reference evidence="2" key="1">
    <citation type="journal article" date="2017" name="Gigascience">
        <title>The genome draft of coconut (Cocos nucifera).</title>
        <authorList>
            <person name="Xiao Y."/>
            <person name="Xu P."/>
            <person name="Fan H."/>
            <person name="Baudouin L."/>
            <person name="Xia W."/>
            <person name="Bocs S."/>
            <person name="Xu J."/>
            <person name="Li Q."/>
            <person name="Guo A."/>
            <person name="Zhou L."/>
            <person name="Li J."/>
            <person name="Wu Y."/>
            <person name="Ma Z."/>
            <person name="Armero A."/>
            <person name="Issali A.E."/>
            <person name="Liu N."/>
            <person name="Peng M."/>
            <person name="Yang Y."/>
        </authorList>
    </citation>
    <scope>NUCLEOTIDE SEQUENCE</scope>
    <source>
        <tissue evidence="2">Spear leaf of Hainan Tall coconut</tissue>
    </source>
</reference>
<evidence type="ECO:0000313" key="2">
    <source>
        <dbReference type="EMBL" id="KAG1330771.1"/>
    </source>
</evidence>
<proteinExistence type="predicted"/>
<dbReference type="PANTHER" id="PTHR43139">
    <property type="entry name" value="SI:DKEY-122A22.2"/>
    <property type="match status" value="1"/>
</dbReference>
<dbReference type="Proteomes" id="UP000797356">
    <property type="component" value="Chromosome 2"/>
</dbReference>
<keyword evidence="3" id="KW-1185">Reference proteome</keyword>